<evidence type="ECO:0000313" key="5">
    <source>
        <dbReference type="Proteomes" id="UP000473325"/>
    </source>
</evidence>
<evidence type="ECO:0000313" key="4">
    <source>
        <dbReference type="EMBL" id="MXG90647.1"/>
    </source>
</evidence>
<feature type="domain" description="Glycosyltransferase 2-like" evidence="3">
    <location>
        <begin position="23"/>
        <end position="150"/>
    </location>
</feature>
<proteinExistence type="inferred from homology"/>
<dbReference type="AlphaFoldDB" id="A0A6L7ET47"/>
<evidence type="ECO:0000259" key="3">
    <source>
        <dbReference type="Pfam" id="PF00535"/>
    </source>
</evidence>
<keyword evidence="4" id="KW-0808">Transferase</keyword>
<feature type="region of interest" description="Disordered" evidence="2">
    <location>
        <begin position="268"/>
        <end position="288"/>
    </location>
</feature>
<gene>
    <name evidence="4" type="ORF">GRQ65_13915</name>
</gene>
<accession>A0A6L7ET47</accession>
<sequence>MGVTHMTQHFAGLERNTRDPLISIVVPALNEALNLSVVLPQLPKVHEVILVDGGSVDGTVMAARRALPDVITVLQARRGKGNALAAGFARVTGDIVVMFDADGSADPAEISRFVETLKSGSDFAKGSRFTAGGGSADITPLRNLGNKFLNGVFNLGWRTRYTDLCYGYNAFWADMIPLLDLPDHRTAAPANGKMVWGDGFEIETLINCRFAAAGVSIAEVPSVEKLRMFGETNLRTFQDGFRVLKTLMTEWRRTRSIRRMERKLARPAVAKASSSASGTSSTSSRFAA</sequence>
<dbReference type="Pfam" id="PF00535">
    <property type="entry name" value="Glycos_transf_2"/>
    <property type="match status" value="1"/>
</dbReference>
<dbReference type="PANTHER" id="PTHR48090:SF7">
    <property type="entry name" value="RFBJ PROTEIN"/>
    <property type="match status" value="1"/>
</dbReference>
<dbReference type="InterPro" id="IPR001173">
    <property type="entry name" value="Glyco_trans_2-like"/>
</dbReference>
<evidence type="ECO:0000256" key="2">
    <source>
        <dbReference type="SAM" id="MobiDB-lite"/>
    </source>
</evidence>
<dbReference type="CDD" id="cd04179">
    <property type="entry name" value="DPM_DPG-synthase_like"/>
    <property type="match status" value="1"/>
</dbReference>
<dbReference type="EMBL" id="WUEK01000008">
    <property type="protein sequence ID" value="MXG90647.1"/>
    <property type="molecule type" value="Genomic_DNA"/>
</dbReference>
<dbReference type="Proteomes" id="UP000473325">
    <property type="component" value="Unassembled WGS sequence"/>
</dbReference>
<dbReference type="Gene3D" id="3.90.550.10">
    <property type="entry name" value="Spore Coat Polysaccharide Biosynthesis Protein SpsA, Chain A"/>
    <property type="match status" value="1"/>
</dbReference>
<keyword evidence="5" id="KW-1185">Reference proteome</keyword>
<comment type="similarity">
    <text evidence="1">Belongs to the glycosyltransferase 2 family.</text>
</comment>
<evidence type="ECO:0000256" key="1">
    <source>
        <dbReference type="ARBA" id="ARBA00006739"/>
    </source>
</evidence>
<dbReference type="SUPFAM" id="SSF53448">
    <property type="entry name" value="Nucleotide-diphospho-sugar transferases"/>
    <property type="match status" value="1"/>
</dbReference>
<dbReference type="InterPro" id="IPR050256">
    <property type="entry name" value="Glycosyltransferase_2"/>
</dbReference>
<comment type="caution">
    <text evidence="4">The sequence shown here is derived from an EMBL/GenBank/DDBJ whole genome shotgun (WGS) entry which is preliminary data.</text>
</comment>
<name>A0A6L7ET47_9ACTN</name>
<organism evidence="4 5">
    <name type="scientific">Nocardioides flavescens</name>
    <dbReference type="NCBI Taxonomy" id="2691959"/>
    <lineage>
        <taxon>Bacteria</taxon>
        <taxon>Bacillati</taxon>
        <taxon>Actinomycetota</taxon>
        <taxon>Actinomycetes</taxon>
        <taxon>Propionibacteriales</taxon>
        <taxon>Nocardioidaceae</taxon>
        <taxon>Nocardioides</taxon>
    </lineage>
</organism>
<dbReference type="PANTHER" id="PTHR48090">
    <property type="entry name" value="UNDECAPRENYL-PHOSPHATE 4-DEOXY-4-FORMAMIDO-L-ARABINOSE TRANSFERASE-RELATED"/>
    <property type="match status" value="1"/>
</dbReference>
<dbReference type="GO" id="GO:0016740">
    <property type="term" value="F:transferase activity"/>
    <property type="evidence" value="ECO:0007669"/>
    <property type="project" value="UniProtKB-KW"/>
</dbReference>
<protein>
    <submittedName>
        <fullName evidence="4">Glycosyltransferase</fullName>
    </submittedName>
</protein>
<reference evidence="4 5" key="1">
    <citation type="submission" date="2019-12" db="EMBL/GenBank/DDBJ databases">
        <authorList>
            <person name="Kun Z."/>
        </authorList>
    </citation>
    <scope>NUCLEOTIDE SEQUENCE [LARGE SCALE GENOMIC DNA]</scope>
    <source>
        <strain evidence="4 5">YIM 123512</strain>
    </source>
</reference>
<dbReference type="InterPro" id="IPR029044">
    <property type="entry name" value="Nucleotide-diphossugar_trans"/>
</dbReference>